<accession>A0ABY3MIK0</accession>
<feature type="chain" id="PRO_5046721326" description="TIGR04219 family outer membrane beta-barrel protein" evidence="1">
    <location>
        <begin position="21"/>
        <end position="215"/>
    </location>
</feature>
<comment type="caution">
    <text evidence="2">The sequence shown here is derived from an EMBL/GenBank/DDBJ whole genome shotgun (WGS) entry which is preliminary data.</text>
</comment>
<evidence type="ECO:0000256" key="1">
    <source>
        <dbReference type="SAM" id="SignalP"/>
    </source>
</evidence>
<proteinExistence type="predicted"/>
<dbReference type="NCBIfam" id="TIGR04219">
    <property type="entry name" value="OMP_w_GlyGly"/>
    <property type="match status" value="1"/>
</dbReference>
<protein>
    <recommendedName>
        <fullName evidence="4">TIGR04219 family outer membrane beta-barrel protein</fullName>
    </recommendedName>
</protein>
<dbReference type="RefSeq" id="WP_115544774.1">
    <property type="nucleotide sequence ID" value="NZ_NMUR01000031.1"/>
</dbReference>
<keyword evidence="3" id="KW-1185">Reference proteome</keyword>
<feature type="signal peptide" evidence="1">
    <location>
        <begin position="1"/>
        <end position="20"/>
    </location>
</feature>
<reference evidence="2 3" key="1">
    <citation type="submission" date="2017-08" db="EMBL/GenBank/DDBJ databases">
        <title>Aeromonas veronii bv sobria strain NS22 whole genome sequencing.</title>
        <authorList>
            <person name="Katharios P."/>
            <person name="Ha V.Q."/>
            <person name="Smyrli M."/>
        </authorList>
    </citation>
    <scope>NUCLEOTIDE SEQUENCE [LARGE SCALE GENOMIC DNA]</scope>
    <source>
        <strain evidence="2 3">NS22</strain>
    </source>
</reference>
<evidence type="ECO:0000313" key="2">
    <source>
        <dbReference type="EMBL" id="TYD42414.1"/>
    </source>
</evidence>
<sequence>MKKTLIAGFVLALCSQSAMAADDWRFAAGADVWAAKGSGQAYGTSADGTSADGSYDDSYNWNGYLQLEHGIIFLPNAKFEVSDFSTSGGNFKNDLTAYDLSLYYRLFNNDLFKIDLGMTGRHYDGEQVYFGRKGYDEDTLMAYAGSEVKILGTGIAFFGDLRTHDADNYDYRLGGSYKFSSMPIKLRAGWREAKVDFANIDQSVDGWFMGGEFTF</sequence>
<organism evidence="2 3">
    <name type="scientific">Aeromonas veronii</name>
    <dbReference type="NCBI Taxonomy" id="654"/>
    <lineage>
        <taxon>Bacteria</taxon>
        <taxon>Pseudomonadati</taxon>
        <taxon>Pseudomonadota</taxon>
        <taxon>Gammaproteobacteria</taxon>
        <taxon>Aeromonadales</taxon>
        <taxon>Aeromonadaceae</taxon>
        <taxon>Aeromonas</taxon>
    </lineage>
</organism>
<dbReference type="InterPro" id="IPR026387">
    <property type="entry name" value="OMP_w_GlyGly"/>
</dbReference>
<evidence type="ECO:0000313" key="3">
    <source>
        <dbReference type="Proteomes" id="UP000323129"/>
    </source>
</evidence>
<name>A0ABY3MIK0_AERVE</name>
<gene>
    <name evidence="2" type="ORF">CJF24_16330</name>
</gene>
<dbReference type="Proteomes" id="UP000323129">
    <property type="component" value="Unassembled WGS sequence"/>
</dbReference>
<evidence type="ECO:0008006" key="4">
    <source>
        <dbReference type="Google" id="ProtNLM"/>
    </source>
</evidence>
<dbReference type="EMBL" id="NQMC01000052">
    <property type="protein sequence ID" value="TYD42414.1"/>
    <property type="molecule type" value="Genomic_DNA"/>
</dbReference>
<keyword evidence="1" id="KW-0732">Signal</keyword>